<dbReference type="Proteomes" id="UP000277007">
    <property type="component" value="Unassembled WGS sequence"/>
</dbReference>
<organism evidence="1 2">
    <name type="scientific">Azospirillum griseum</name>
    <dbReference type="NCBI Taxonomy" id="2496639"/>
    <lineage>
        <taxon>Bacteria</taxon>
        <taxon>Pseudomonadati</taxon>
        <taxon>Pseudomonadota</taxon>
        <taxon>Alphaproteobacteria</taxon>
        <taxon>Rhodospirillales</taxon>
        <taxon>Azospirillaceae</taxon>
        <taxon>Azospirillum</taxon>
    </lineage>
</organism>
<proteinExistence type="predicted"/>
<evidence type="ECO:0008006" key="3">
    <source>
        <dbReference type="Google" id="ProtNLM"/>
    </source>
</evidence>
<keyword evidence="2" id="KW-1185">Reference proteome</keyword>
<reference evidence="1 2" key="1">
    <citation type="submission" date="2018-12" db="EMBL/GenBank/DDBJ databases">
        <authorList>
            <person name="Yang Y."/>
        </authorList>
    </citation>
    <scope>NUCLEOTIDE SEQUENCE [LARGE SCALE GENOMIC DNA]</scope>
    <source>
        <strain evidence="1 2">L-25-5w-1</strain>
    </source>
</reference>
<evidence type="ECO:0000313" key="1">
    <source>
        <dbReference type="EMBL" id="RTR15736.1"/>
    </source>
</evidence>
<dbReference type="AlphaFoldDB" id="A0A431VBU3"/>
<accession>A0A431VBU3</accession>
<evidence type="ECO:0000313" key="2">
    <source>
        <dbReference type="Proteomes" id="UP000277007"/>
    </source>
</evidence>
<gene>
    <name evidence="1" type="ORF">EJ903_22340</name>
</gene>
<protein>
    <recommendedName>
        <fullName evidence="3">Transposase DDE domain-containing protein</fullName>
    </recommendedName>
</protein>
<name>A0A431VBU3_9PROT</name>
<dbReference type="EMBL" id="RXMA01000031">
    <property type="protein sequence ID" value="RTR15736.1"/>
    <property type="molecule type" value="Genomic_DNA"/>
</dbReference>
<comment type="caution">
    <text evidence="1">The sequence shown here is derived from an EMBL/GenBank/DDBJ whole genome shotgun (WGS) entry which is preliminary data.</text>
</comment>
<sequence>MIIPCSDPADAVQSQRRHHIPKQRYRVRNWQEYDAALLVRGSLTVWFSDEAVERWRGHRQLVDRLAEPGHSGW</sequence>